<organism evidence="8 9">
    <name type="scientific">Rhodotorula graminis (strain WP1)</name>
    <dbReference type="NCBI Taxonomy" id="578459"/>
    <lineage>
        <taxon>Eukaryota</taxon>
        <taxon>Fungi</taxon>
        <taxon>Dikarya</taxon>
        <taxon>Basidiomycota</taxon>
        <taxon>Pucciniomycotina</taxon>
        <taxon>Microbotryomycetes</taxon>
        <taxon>Sporidiobolales</taxon>
        <taxon>Sporidiobolaceae</taxon>
        <taxon>Rhodotorula</taxon>
    </lineage>
</organism>
<dbReference type="SMART" id="SM00066">
    <property type="entry name" value="GAL4"/>
    <property type="match status" value="1"/>
</dbReference>
<name>A0A0P9ITY0_RHOGW</name>
<dbReference type="GeneID" id="28978355"/>
<dbReference type="CDD" id="cd00067">
    <property type="entry name" value="GAL4"/>
    <property type="match status" value="1"/>
</dbReference>
<dbReference type="GO" id="GO:0000981">
    <property type="term" value="F:DNA-binding transcription factor activity, RNA polymerase II-specific"/>
    <property type="evidence" value="ECO:0007669"/>
    <property type="project" value="InterPro"/>
</dbReference>
<dbReference type="STRING" id="578459.A0A0P9ITY0"/>
<gene>
    <name evidence="8" type="ORF">RHOBADRAFT_55551</name>
</gene>
<dbReference type="SMART" id="SM00906">
    <property type="entry name" value="Fungal_trans"/>
    <property type="match status" value="1"/>
</dbReference>
<evidence type="ECO:0000256" key="5">
    <source>
        <dbReference type="ARBA" id="ARBA00023242"/>
    </source>
</evidence>
<feature type="compositionally biased region" description="Low complexity" evidence="6">
    <location>
        <begin position="153"/>
        <end position="170"/>
    </location>
</feature>
<dbReference type="Pfam" id="PF00172">
    <property type="entry name" value="Zn_clus"/>
    <property type="match status" value="1"/>
</dbReference>
<feature type="region of interest" description="Disordered" evidence="6">
    <location>
        <begin position="1"/>
        <end position="22"/>
    </location>
</feature>
<dbReference type="Gene3D" id="4.10.240.10">
    <property type="entry name" value="Zn(2)-C6 fungal-type DNA-binding domain"/>
    <property type="match status" value="1"/>
</dbReference>
<dbReference type="PANTHER" id="PTHR47424">
    <property type="entry name" value="REGULATORY PROTEIN GAL4"/>
    <property type="match status" value="1"/>
</dbReference>
<dbReference type="InterPro" id="IPR001138">
    <property type="entry name" value="Zn2Cys6_DnaBD"/>
</dbReference>
<evidence type="ECO:0000259" key="7">
    <source>
        <dbReference type="PROSITE" id="PS50048"/>
    </source>
</evidence>
<dbReference type="GO" id="GO:0005634">
    <property type="term" value="C:nucleus"/>
    <property type="evidence" value="ECO:0007669"/>
    <property type="project" value="TreeGrafter"/>
</dbReference>
<evidence type="ECO:0000256" key="6">
    <source>
        <dbReference type="SAM" id="MobiDB-lite"/>
    </source>
</evidence>
<dbReference type="SUPFAM" id="SSF57701">
    <property type="entry name" value="Zn2/Cys6 DNA-binding domain"/>
    <property type="match status" value="1"/>
</dbReference>
<evidence type="ECO:0000256" key="1">
    <source>
        <dbReference type="ARBA" id="ARBA00022723"/>
    </source>
</evidence>
<feature type="region of interest" description="Disordered" evidence="6">
    <location>
        <begin position="92"/>
        <end position="197"/>
    </location>
</feature>
<evidence type="ECO:0000256" key="3">
    <source>
        <dbReference type="ARBA" id="ARBA00023125"/>
    </source>
</evidence>
<keyword evidence="4" id="KW-0804">Transcription</keyword>
<dbReference type="OMA" id="MWPTLEM"/>
<evidence type="ECO:0000313" key="9">
    <source>
        <dbReference type="Proteomes" id="UP000053890"/>
    </source>
</evidence>
<dbReference type="InterPro" id="IPR036864">
    <property type="entry name" value="Zn2-C6_fun-type_DNA-bd_sf"/>
</dbReference>
<proteinExistence type="predicted"/>
<keyword evidence="1" id="KW-0479">Metal-binding</keyword>
<dbReference type="Proteomes" id="UP000053890">
    <property type="component" value="Unassembled WGS sequence"/>
</dbReference>
<keyword evidence="3" id="KW-0238">DNA-binding</keyword>
<dbReference type="CDD" id="cd12148">
    <property type="entry name" value="fungal_TF_MHR"/>
    <property type="match status" value="1"/>
</dbReference>
<dbReference type="Pfam" id="PF04082">
    <property type="entry name" value="Fungal_trans"/>
    <property type="match status" value="1"/>
</dbReference>
<dbReference type="PROSITE" id="PS50048">
    <property type="entry name" value="ZN2_CY6_FUNGAL_2"/>
    <property type="match status" value="1"/>
</dbReference>
<keyword evidence="9" id="KW-1185">Reference proteome</keyword>
<keyword evidence="2" id="KW-0805">Transcription regulation</keyword>
<dbReference type="PANTHER" id="PTHR47424:SF3">
    <property type="entry name" value="REGULATORY PROTEIN GAL4"/>
    <property type="match status" value="1"/>
</dbReference>
<keyword evidence="5" id="KW-0539">Nucleus</keyword>
<dbReference type="GO" id="GO:0008270">
    <property type="term" value="F:zinc ion binding"/>
    <property type="evidence" value="ECO:0007669"/>
    <property type="project" value="InterPro"/>
</dbReference>
<dbReference type="InterPro" id="IPR051127">
    <property type="entry name" value="Fungal_SecMet_Regulators"/>
</dbReference>
<dbReference type="AlphaFoldDB" id="A0A0P9ITY0"/>
<dbReference type="GO" id="GO:0006351">
    <property type="term" value="P:DNA-templated transcription"/>
    <property type="evidence" value="ECO:0007669"/>
    <property type="project" value="InterPro"/>
</dbReference>
<dbReference type="InterPro" id="IPR007219">
    <property type="entry name" value="XnlR_reg_dom"/>
</dbReference>
<dbReference type="RefSeq" id="XP_018268930.1">
    <property type="nucleotide sequence ID" value="XM_018417907.1"/>
</dbReference>
<feature type="domain" description="Zn(2)-C6 fungal-type" evidence="7">
    <location>
        <begin position="31"/>
        <end position="61"/>
    </location>
</feature>
<feature type="compositionally biased region" description="Pro residues" evidence="6">
    <location>
        <begin position="1"/>
        <end position="10"/>
    </location>
</feature>
<protein>
    <recommendedName>
        <fullName evidence="7">Zn(2)-C6 fungal-type domain-containing protein</fullName>
    </recommendedName>
</protein>
<feature type="region of interest" description="Disordered" evidence="6">
    <location>
        <begin position="250"/>
        <end position="270"/>
    </location>
</feature>
<evidence type="ECO:0000313" key="8">
    <source>
        <dbReference type="EMBL" id="KPV72881.1"/>
    </source>
</evidence>
<accession>A0A0P9ITY0</accession>
<evidence type="ECO:0000256" key="2">
    <source>
        <dbReference type="ARBA" id="ARBA00023015"/>
    </source>
</evidence>
<dbReference type="EMBL" id="KQ474085">
    <property type="protein sequence ID" value="KPV72881.1"/>
    <property type="molecule type" value="Genomic_DNA"/>
</dbReference>
<evidence type="ECO:0000256" key="4">
    <source>
        <dbReference type="ARBA" id="ARBA00023163"/>
    </source>
</evidence>
<dbReference type="OrthoDB" id="3364175at2759"/>
<dbReference type="GO" id="GO:0000978">
    <property type="term" value="F:RNA polymerase II cis-regulatory region sequence-specific DNA binding"/>
    <property type="evidence" value="ECO:0007669"/>
    <property type="project" value="TreeGrafter"/>
</dbReference>
<dbReference type="GO" id="GO:0000435">
    <property type="term" value="P:positive regulation of transcription from RNA polymerase II promoter by galactose"/>
    <property type="evidence" value="ECO:0007669"/>
    <property type="project" value="TreeGrafter"/>
</dbReference>
<reference evidence="8 9" key="1">
    <citation type="journal article" date="2015" name="Front. Microbiol.">
        <title>Genome sequence of the plant growth promoting endophytic yeast Rhodotorula graminis WP1.</title>
        <authorList>
            <person name="Firrincieli A."/>
            <person name="Otillar R."/>
            <person name="Salamov A."/>
            <person name="Schmutz J."/>
            <person name="Khan Z."/>
            <person name="Redman R.S."/>
            <person name="Fleck N.D."/>
            <person name="Lindquist E."/>
            <person name="Grigoriev I.V."/>
            <person name="Doty S.L."/>
        </authorList>
    </citation>
    <scope>NUCLEOTIDE SEQUENCE [LARGE SCALE GENOMIC DNA]</scope>
    <source>
        <strain evidence="8 9">WP1</strain>
    </source>
</reference>
<feature type="compositionally biased region" description="Pro residues" evidence="6">
    <location>
        <begin position="110"/>
        <end position="122"/>
    </location>
</feature>
<sequence>MSATASPPPGQRGASANPDEDLFEGGRAKYACENCRRRKLKCTRDVPSCVFCAEHHHDCVYVKIVRTPLTRKNLDAAERRIAELEDRLSRNRPVGVKRRSDDSGSTTRQPSPPPSFMSPPLPVLHQPASMPPPMSHTPALHQASLPPPPLPPSAAAAMHASPASAVSSSPGAGGGGGAFHPIAGPSSHLPPPSASDLVAPAAHLPSYSGSSPFANSAAASRPPLVSVPTAFSSASGSSMVSVAGPELAAGAQVDTTTEPEEGDGMGALSVEPGGGSGAYLGSLSGAALLNFLQRCAGDVNLSAHGSAAGKAAASPTSTIASATQILPEQMALFVNSYFACYHLQYPLVHEASFRAQLADIVPRPGGSAWNLLHQTILGLGSMCVVGAEGYDGGEAVALYEKTVASIKPHLFESNSLTAVQAFTLLANYAQKLNHTASGSVYIGIALRMAINIGLHCESSARNLSVFEQEQRRRVWWTLFCFESGSSITFSHPSTLPTAGVDVLPLANVHDAYFTPAALSRPHSVDSATPYSSLLHQVYFAQFAISVVQYLTTAQQHTITPADIQRLYRDLDVFQASLSPYFFRDSAPWFDFARAKLCWRLDNLRMIILRQTFLKVSLGQGDATQEEEQIFERCVACAGEVIRSVQRFTEARPRSAMEWWYCLHFLFPAAFVPLIALRVRPSAPAAVDWIVAVQSSRGVLERVQHALLKPLASRCLAIISAVADVESKGNTEVSAAPMDPDFASFLERLAAPPESSEGMPSLALQAPWQAPGLMTDLDALFAWFTPPNGSPQPGL</sequence>
<dbReference type="PROSITE" id="PS00463">
    <property type="entry name" value="ZN2_CY6_FUNGAL_1"/>
    <property type="match status" value="1"/>
</dbReference>